<evidence type="ECO:0000313" key="2">
    <source>
        <dbReference type="EMBL" id="KJY60356.1"/>
    </source>
</evidence>
<dbReference type="PROSITE" id="PS00383">
    <property type="entry name" value="TYR_PHOSPHATASE_1"/>
    <property type="match status" value="1"/>
</dbReference>
<dbReference type="HOGENOM" id="CLU_057546_0_2_9"/>
<proteinExistence type="inferred from homology"/>
<dbReference type="PANTHER" id="PTHR31126:SF1">
    <property type="entry name" value="TYROSINE SPECIFIC PROTEIN PHOSPHATASES DOMAIN-CONTAINING PROTEIN"/>
    <property type="match status" value="1"/>
</dbReference>
<dbReference type="InterPro" id="IPR016130">
    <property type="entry name" value="Tyr_Pase_AS"/>
</dbReference>
<dbReference type="EMBL" id="JXLG01000009">
    <property type="protein sequence ID" value="KJY60356.1"/>
    <property type="molecule type" value="Genomic_DNA"/>
</dbReference>
<dbReference type="InterPro" id="IPR026893">
    <property type="entry name" value="Tyr/Ser_Pase_IphP-type"/>
</dbReference>
<gene>
    <name evidence="2" type="primary">ptp</name>
    <name evidence="2" type="ORF">JF72_13040</name>
</gene>
<dbReference type="PATRIC" id="fig|303541.3.peg.1473"/>
<organism evidence="2 3">
    <name type="scientific">Lactobacillus apis</name>
    <dbReference type="NCBI Taxonomy" id="303541"/>
    <lineage>
        <taxon>Bacteria</taxon>
        <taxon>Bacillati</taxon>
        <taxon>Bacillota</taxon>
        <taxon>Bacilli</taxon>
        <taxon>Lactobacillales</taxon>
        <taxon>Lactobacillaceae</taxon>
        <taxon>Lactobacillus</taxon>
    </lineage>
</organism>
<dbReference type="InterPro" id="IPR029021">
    <property type="entry name" value="Prot-tyrosine_phosphatase-like"/>
</dbReference>
<comment type="caution">
    <text evidence="2">The sequence shown here is derived from an EMBL/GenBank/DDBJ whole genome shotgun (WGS) entry which is preliminary data.</text>
</comment>
<dbReference type="Gene3D" id="3.90.190.10">
    <property type="entry name" value="Protein tyrosine phosphatase superfamily"/>
    <property type="match status" value="1"/>
</dbReference>
<sequence length="266" mass="30456">MTIKLENQLLNIKNGRNFRELGGYQTKDGKMIKKHKLIRTANLASLDENDLKYLQDYGVKYVVDFRSKDEVEREPDRVPEGATYDFDPVFSEDLTESSKGIDEVLSQDNQNPKDGYNHMFIAYDDMIKSESAQRAYRKFFDVLLANDEENRSMIFHCTAGKDRTGFAALLALTALGVPLDTIKQDYLFTNAATTDFVNSLLQKAKDEGANEAGLSNLKDLQTVHPEYIDHVIETLQRNYGGVENYLHDMMKITDEEISKLRKIYLN</sequence>
<dbReference type="GO" id="GO:0004721">
    <property type="term" value="F:phosphoprotein phosphatase activity"/>
    <property type="evidence" value="ECO:0007669"/>
    <property type="project" value="InterPro"/>
</dbReference>
<dbReference type="SUPFAM" id="SSF52799">
    <property type="entry name" value="(Phosphotyrosine protein) phosphatases II"/>
    <property type="match status" value="1"/>
</dbReference>
<dbReference type="STRING" id="303541.JF72_13040"/>
<name>A0A0F4LRU1_9LACO</name>
<dbReference type="PANTHER" id="PTHR31126">
    <property type="entry name" value="TYROSINE-PROTEIN PHOSPHATASE"/>
    <property type="match status" value="1"/>
</dbReference>
<accession>A0A0F4LRU1</accession>
<reference evidence="2 3" key="1">
    <citation type="submission" date="2015-01" db="EMBL/GenBank/DDBJ databases">
        <title>Comparative genomics of the lactic acid bacteria isolated from the honey bee gut.</title>
        <authorList>
            <person name="Ellegaard K.M."/>
            <person name="Tamarit D."/>
            <person name="Javelind E."/>
            <person name="Olofsson T."/>
            <person name="Andersson S.G."/>
            <person name="Vasquez A."/>
        </authorList>
    </citation>
    <scope>NUCLEOTIDE SEQUENCE [LARGE SCALE GENOMIC DNA]</scope>
    <source>
        <strain evidence="2 3">Hma11</strain>
    </source>
</reference>
<dbReference type="Pfam" id="PF13350">
    <property type="entry name" value="Y_phosphatase3"/>
    <property type="match status" value="1"/>
</dbReference>
<dbReference type="RefSeq" id="WP_046307867.1">
    <property type="nucleotide sequence ID" value="NZ_KQ034000.1"/>
</dbReference>
<keyword evidence="3" id="KW-1185">Reference proteome</keyword>
<comment type="similarity">
    <text evidence="1">Belongs to the protein-tyrosine phosphatase family.</text>
</comment>
<evidence type="ECO:0000313" key="3">
    <source>
        <dbReference type="Proteomes" id="UP000033682"/>
    </source>
</evidence>
<dbReference type="Proteomes" id="UP000033682">
    <property type="component" value="Unassembled WGS sequence"/>
</dbReference>
<dbReference type="AlphaFoldDB" id="A0A0F4LRU1"/>
<evidence type="ECO:0000256" key="1">
    <source>
        <dbReference type="ARBA" id="ARBA00009580"/>
    </source>
</evidence>
<protein>
    <submittedName>
        <fullName evidence="2">Protein-tyrosine phosphatase</fullName>
    </submittedName>
</protein>